<dbReference type="AlphaFoldDB" id="A0A4V1K2B7"/>
<dbReference type="InterPro" id="IPR050595">
    <property type="entry name" value="Bact_response_regulator"/>
</dbReference>
<evidence type="ECO:0000256" key="2">
    <source>
        <dbReference type="ARBA" id="ARBA00022553"/>
    </source>
</evidence>
<dbReference type="GO" id="GO:0000160">
    <property type="term" value="P:phosphorelay signal transduction system"/>
    <property type="evidence" value="ECO:0007669"/>
    <property type="project" value="InterPro"/>
</dbReference>
<reference evidence="7" key="1">
    <citation type="submission" date="2018-11" db="EMBL/GenBank/DDBJ databases">
        <title>Genome sequencing of a novel mesophilic and cellulolytic organism within the genus Hungateiclostridium.</title>
        <authorList>
            <person name="Rettenmaier R."/>
            <person name="Liebl W."/>
            <person name="Zverlov V."/>
        </authorList>
    </citation>
    <scope>NUCLEOTIDE SEQUENCE [LARGE SCALE GENOMIC DNA]</scope>
    <source>
        <strain evidence="7">N2K1</strain>
    </source>
</reference>
<accession>A0A4V1K2B7</accession>
<dbReference type="InterPro" id="IPR001789">
    <property type="entry name" value="Sig_transdc_resp-reg_receiver"/>
</dbReference>
<evidence type="ECO:0000313" key="6">
    <source>
        <dbReference type="EMBL" id="RXE59729.1"/>
    </source>
</evidence>
<gene>
    <name evidence="6" type="ORF">EFD62_05265</name>
</gene>
<dbReference type="Pfam" id="PF00072">
    <property type="entry name" value="Response_reg"/>
    <property type="match status" value="1"/>
</dbReference>
<dbReference type="PANTHER" id="PTHR44591:SF3">
    <property type="entry name" value="RESPONSE REGULATORY DOMAIN-CONTAINING PROTEIN"/>
    <property type="match status" value="1"/>
</dbReference>
<organism evidence="6 7">
    <name type="scientific">Acetivibrio mesophilus</name>
    <dbReference type="NCBI Taxonomy" id="2487273"/>
    <lineage>
        <taxon>Bacteria</taxon>
        <taxon>Bacillati</taxon>
        <taxon>Bacillota</taxon>
        <taxon>Clostridia</taxon>
        <taxon>Eubacteriales</taxon>
        <taxon>Oscillospiraceae</taxon>
        <taxon>Acetivibrio</taxon>
    </lineage>
</organism>
<keyword evidence="2 4" id="KW-0597">Phosphoprotein</keyword>
<dbReference type="PANTHER" id="PTHR44591">
    <property type="entry name" value="STRESS RESPONSE REGULATOR PROTEIN 1"/>
    <property type="match status" value="1"/>
</dbReference>
<feature type="modified residue" description="4-aspartylphosphate" evidence="4">
    <location>
        <position position="53"/>
    </location>
</feature>
<evidence type="ECO:0000313" key="7">
    <source>
        <dbReference type="Proteomes" id="UP000289166"/>
    </source>
</evidence>
<proteinExistence type="predicted"/>
<evidence type="ECO:0000256" key="4">
    <source>
        <dbReference type="PROSITE-ProRule" id="PRU00169"/>
    </source>
</evidence>
<keyword evidence="7" id="KW-1185">Reference proteome</keyword>
<feature type="domain" description="Response regulatory" evidence="5">
    <location>
        <begin position="4"/>
        <end position="120"/>
    </location>
</feature>
<evidence type="ECO:0000259" key="5">
    <source>
        <dbReference type="PROSITE" id="PS50110"/>
    </source>
</evidence>
<dbReference type="OrthoDB" id="1681561at2"/>
<dbReference type="SUPFAM" id="SSF52172">
    <property type="entry name" value="CheY-like"/>
    <property type="match status" value="1"/>
</dbReference>
<evidence type="ECO:0000256" key="1">
    <source>
        <dbReference type="ARBA" id="ARBA00018672"/>
    </source>
</evidence>
<comment type="function">
    <text evidence="3">May play the central regulatory role in sporulation. It may be an element of the effector pathway responsible for the activation of sporulation genes in response to nutritional stress. Spo0A may act in concert with spo0H (a sigma factor) to control the expression of some genes that are critical to the sporulation process.</text>
</comment>
<sequence length="147" mass="16895">MINTILVIDDNIIDNAIIKNYLYAERYSIISALNGREALELIESRNIDLILLDVVMPIMDGYDFLKEFSKTSYYKEIPVIVASNLDNTENIEKILEFGVFDYIIKPLDHINKLILINKIKSALKYRNALLDLNKATKLINQLSTKEA</sequence>
<dbReference type="RefSeq" id="WP_069193583.1">
    <property type="nucleotide sequence ID" value="NZ_RLII01000004.1"/>
</dbReference>
<dbReference type="InterPro" id="IPR011006">
    <property type="entry name" value="CheY-like_superfamily"/>
</dbReference>
<evidence type="ECO:0000256" key="3">
    <source>
        <dbReference type="ARBA" id="ARBA00024867"/>
    </source>
</evidence>
<comment type="caution">
    <text evidence="6">The sequence shown here is derived from an EMBL/GenBank/DDBJ whole genome shotgun (WGS) entry which is preliminary data.</text>
</comment>
<name>A0A4V1K2B7_9FIRM</name>
<protein>
    <recommendedName>
        <fullName evidence="1">Stage 0 sporulation protein A homolog</fullName>
    </recommendedName>
</protein>
<dbReference type="PROSITE" id="PS50110">
    <property type="entry name" value="RESPONSE_REGULATORY"/>
    <property type="match status" value="1"/>
</dbReference>
<dbReference type="Proteomes" id="UP000289166">
    <property type="component" value="Unassembled WGS sequence"/>
</dbReference>
<dbReference type="EMBL" id="RLII01000004">
    <property type="protein sequence ID" value="RXE59729.1"/>
    <property type="molecule type" value="Genomic_DNA"/>
</dbReference>
<dbReference type="SMART" id="SM00448">
    <property type="entry name" value="REC"/>
    <property type="match status" value="1"/>
</dbReference>
<dbReference type="Gene3D" id="3.40.50.2300">
    <property type="match status" value="1"/>
</dbReference>